<keyword evidence="5" id="KW-1185">Reference proteome</keyword>
<evidence type="ECO:0000313" key="4">
    <source>
        <dbReference type="EMBL" id="KAF9064665.1"/>
    </source>
</evidence>
<feature type="compositionally biased region" description="Low complexity" evidence="2">
    <location>
        <begin position="136"/>
        <end position="171"/>
    </location>
</feature>
<evidence type="ECO:0000256" key="2">
    <source>
        <dbReference type="SAM" id="MobiDB-lite"/>
    </source>
</evidence>
<sequence length="445" mass="49274">MEITKPVLVEQSEESEELSRLKETNAQLLKQLSKAQLRLEKGKDKYTAVDESDGNEYESKEVTYKVIQFPSTATPLPSISAPQPQFLNLIKQKKPTGCKTMSRNAFQHVRTPLTPLSTATTASWSASSAISQSHLPTPTVQPTTSPTNATTSSALTSAATPSAPTSAATPSAPVPTPLVHVRKLVPILLKVKVSFSRQSKFLKGFLPRLTLHVQWAEKAFSAACVVTKVNLASDKRVIKLITARGSQIHGKTYKWIQVKVETTYHFDGDGSKQAAKKHNKDLYHTLSARNFSAFAYKDRKDWIGYAEHPSIVTLLGYIFKNGMGTVFDGYFKIISLKTLASLFTMVQATLTEWATGKCIKVQKFSEEEHRKFYEGYLEDLAKWDDMNPVVSTNIRKQMFNKARDQTCPKPMGEVDASHISGNVEDDLRAQMEACTGDTESEASAS</sequence>
<evidence type="ECO:0000256" key="1">
    <source>
        <dbReference type="SAM" id="Coils"/>
    </source>
</evidence>
<dbReference type="Pfam" id="PF20149">
    <property type="entry name" value="DUF6532"/>
    <property type="match status" value="1"/>
</dbReference>
<comment type="caution">
    <text evidence="4">The sequence shown here is derived from an EMBL/GenBank/DDBJ whole genome shotgun (WGS) entry which is preliminary data.</text>
</comment>
<dbReference type="OrthoDB" id="3192693at2759"/>
<name>A0A9P5U2H5_9AGAR</name>
<feature type="region of interest" description="Disordered" evidence="2">
    <location>
        <begin position="132"/>
        <end position="173"/>
    </location>
</feature>
<protein>
    <recommendedName>
        <fullName evidence="3">DUF6532 domain-containing protein</fullName>
    </recommendedName>
</protein>
<dbReference type="EMBL" id="JADNRY010000118">
    <property type="protein sequence ID" value="KAF9064665.1"/>
    <property type="molecule type" value="Genomic_DNA"/>
</dbReference>
<accession>A0A9P5U2H5</accession>
<feature type="coiled-coil region" evidence="1">
    <location>
        <begin position="11"/>
        <end position="45"/>
    </location>
</feature>
<dbReference type="AlphaFoldDB" id="A0A9P5U2H5"/>
<evidence type="ECO:0000259" key="3">
    <source>
        <dbReference type="Pfam" id="PF20149"/>
    </source>
</evidence>
<reference evidence="4" key="1">
    <citation type="submission" date="2020-11" db="EMBL/GenBank/DDBJ databases">
        <authorList>
            <consortium name="DOE Joint Genome Institute"/>
            <person name="Ahrendt S."/>
            <person name="Riley R."/>
            <person name="Andreopoulos W."/>
            <person name="Labutti K."/>
            <person name="Pangilinan J."/>
            <person name="Ruiz-Duenas F.J."/>
            <person name="Barrasa J.M."/>
            <person name="Sanchez-Garcia M."/>
            <person name="Camarero S."/>
            <person name="Miyauchi S."/>
            <person name="Serrano A."/>
            <person name="Linde D."/>
            <person name="Babiker R."/>
            <person name="Drula E."/>
            <person name="Ayuso-Fernandez I."/>
            <person name="Pacheco R."/>
            <person name="Padilla G."/>
            <person name="Ferreira P."/>
            <person name="Barriuso J."/>
            <person name="Kellner H."/>
            <person name="Castanera R."/>
            <person name="Alfaro M."/>
            <person name="Ramirez L."/>
            <person name="Pisabarro A.G."/>
            <person name="Kuo A."/>
            <person name="Tritt A."/>
            <person name="Lipzen A."/>
            <person name="He G."/>
            <person name="Yan M."/>
            <person name="Ng V."/>
            <person name="Cullen D."/>
            <person name="Martin F."/>
            <person name="Rosso M.-N."/>
            <person name="Henrissat B."/>
            <person name="Hibbett D."/>
            <person name="Martinez A.T."/>
            <person name="Grigoriev I.V."/>
        </authorList>
    </citation>
    <scope>NUCLEOTIDE SEQUENCE</scope>
    <source>
        <strain evidence="4">AH 40177</strain>
    </source>
</reference>
<feature type="domain" description="DUF6532" evidence="3">
    <location>
        <begin position="206"/>
        <end position="383"/>
    </location>
</feature>
<dbReference type="InterPro" id="IPR045341">
    <property type="entry name" value="DUF6532"/>
</dbReference>
<organism evidence="4 5">
    <name type="scientific">Rhodocollybia butyracea</name>
    <dbReference type="NCBI Taxonomy" id="206335"/>
    <lineage>
        <taxon>Eukaryota</taxon>
        <taxon>Fungi</taxon>
        <taxon>Dikarya</taxon>
        <taxon>Basidiomycota</taxon>
        <taxon>Agaricomycotina</taxon>
        <taxon>Agaricomycetes</taxon>
        <taxon>Agaricomycetidae</taxon>
        <taxon>Agaricales</taxon>
        <taxon>Marasmiineae</taxon>
        <taxon>Omphalotaceae</taxon>
        <taxon>Rhodocollybia</taxon>
    </lineage>
</organism>
<evidence type="ECO:0000313" key="5">
    <source>
        <dbReference type="Proteomes" id="UP000772434"/>
    </source>
</evidence>
<keyword evidence="1" id="KW-0175">Coiled coil</keyword>
<gene>
    <name evidence="4" type="ORF">BDP27DRAFT_1425595</name>
</gene>
<proteinExistence type="predicted"/>
<dbReference type="Proteomes" id="UP000772434">
    <property type="component" value="Unassembled WGS sequence"/>
</dbReference>